<feature type="domain" description="Transposase (putative) gypsy type" evidence="1">
    <location>
        <begin position="49"/>
        <end position="94"/>
    </location>
</feature>
<dbReference type="AlphaFoldDB" id="A0AAD8W2R0"/>
<dbReference type="EMBL" id="JAUUTY010000005">
    <property type="protein sequence ID" value="KAK1631609.1"/>
    <property type="molecule type" value="Genomic_DNA"/>
</dbReference>
<dbReference type="Pfam" id="PF04195">
    <property type="entry name" value="Transposase_28"/>
    <property type="match status" value="1"/>
</dbReference>
<gene>
    <name evidence="2" type="ORF">QYE76_005924</name>
</gene>
<protein>
    <recommendedName>
        <fullName evidence="1">Transposase (putative) gypsy type domain-containing protein</fullName>
    </recommendedName>
</protein>
<accession>A0AAD8W2R0</accession>
<evidence type="ECO:0000313" key="3">
    <source>
        <dbReference type="Proteomes" id="UP001231189"/>
    </source>
</evidence>
<evidence type="ECO:0000259" key="1">
    <source>
        <dbReference type="Pfam" id="PF04195"/>
    </source>
</evidence>
<name>A0AAD8W2R0_LOLMU</name>
<dbReference type="Proteomes" id="UP001231189">
    <property type="component" value="Unassembled WGS sequence"/>
</dbReference>
<comment type="caution">
    <text evidence="2">The sequence shown here is derived from an EMBL/GenBank/DDBJ whole genome shotgun (WGS) entry which is preliminary data.</text>
</comment>
<sequence length="132" mass="14609">MQCNEGAATGRKVLTSEVAAAQVPLRQAAWEVEVAAAESLLLWERGSLGLLEEYGLLLSHLHADGLLTMLVFQHLYEACVWIIPNVALFQHYFIPRLVNHVVTGDVTFTLRDAKEYISVEEAWPNGPTSGSF</sequence>
<keyword evidence="3" id="KW-1185">Reference proteome</keyword>
<organism evidence="2 3">
    <name type="scientific">Lolium multiflorum</name>
    <name type="common">Italian ryegrass</name>
    <name type="synonym">Lolium perenne subsp. multiflorum</name>
    <dbReference type="NCBI Taxonomy" id="4521"/>
    <lineage>
        <taxon>Eukaryota</taxon>
        <taxon>Viridiplantae</taxon>
        <taxon>Streptophyta</taxon>
        <taxon>Embryophyta</taxon>
        <taxon>Tracheophyta</taxon>
        <taxon>Spermatophyta</taxon>
        <taxon>Magnoliopsida</taxon>
        <taxon>Liliopsida</taxon>
        <taxon>Poales</taxon>
        <taxon>Poaceae</taxon>
        <taxon>BOP clade</taxon>
        <taxon>Pooideae</taxon>
        <taxon>Poodae</taxon>
        <taxon>Poeae</taxon>
        <taxon>Poeae Chloroplast Group 2 (Poeae type)</taxon>
        <taxon>Loliodinae</taxon>
        <taxon>Loliinae</taxon>
        <taxon>Lolium</taxon>
    </lineage>
</organism>
<evidence type="ECO:0000313" key="2">
    <source>
        <dbReference type="EMBL" id="KAK1631609.1"/>
    </source>
</evidence>
<proteinExistence type="predicted"/>
<reference evidence="2" key="1">
    <citation type="submission" date="2023-07" db="EMBL/GenBank/DDBJ databases">
        <title>A chromosome-level genome assembly of Lolium multiflorum.</title>
        <authorList>
            <person name="Chen Y."/>
            <person name="Copetti D."/>
            <person name="Kolliker R."/>
            <person name="Studer B."/>
        </authorList>
    </citation>
    <scope>NUCLEOTIDE SEQUENCE</scope>
    <source>
        <strain evidence="2">02402/16</strain>
        <tissue evidence="2">Leaf</tissue>
    </source>
</reference>
<dbReference type="InterPro" id="IPR007321">
    <property type="entry name" value="Transposase_28"/>
</dbReference>